<dbReference type="EMBL" id="JBHTMK010000016">
    <property type="protein sequence ID" value="MFD1366201.1"/>
    <property type="molecule type" value="Genomic_DNA"/>
</dbReference>
<proteinExistence type="predicted"/>
<protein>
    <recommendedName>
        <fullName evidence="3">Phage tail protein</fullName>
    </recommendedName>
</protein>
<evidence type="ECO:0000313" key="2">
    <source>
        <dbReference type="Proteomes" id="UP001597183"/>
    </source>
</evidence>
<reference evidence="2" key="1">
    <citation type="journal article" date="2019" name="Int. J. Syst. Evol. Microbiol.">
        <title>The Global Catalogue of Microorganisms (GCM) 10K type strain sequencing project: providing services to taxonomists for standard genome sequencing and annotation.</title>
        <authorList>
            <consortium name="The Broad Institute Genomics Platform"/>
            <consortium name="The Broad Institute Genome Sequencing Center for Infectious Disease"/>
            <person name="Wu L."/>
            <person name="Ma J."/>
        </authorList>
    </citation>
    <scope>NUCLEOTIDE SEQUENCE [LARGE SCALE GENOMIC DNA]</scope>
    <source>
        <strain evidence="2">CCM 7526</strain>
    </source>
</reference>
<name>A0ABW4A6N0_9ACTN</name>
<dbReference type="RefSeq" id="WP_317786517.1">
    <property type="nucleotide sequence ID" value="NZ_AP028461.1"/>
</dbReference>
<accession>A0ABW4A6N0</accession>
<evidence type="ECO:0000313" key="1">
    <source>
        <dbReference type="EMBL" id="MFD1366201.1"/>
    </source>
</evidence>
<comment type="caution">
    <text evidence="1">The sequence shown here is derived from an EMBL/GenBank/DDBJ whole genome shotgun (WGS) entry which is preliminary data.</text>
</comment>
<dbReference type="Proteomes" id="UP001597183">
    <property type="component" value="Unassembled WGS sequence"/>
</dbReference>
<gene>
    <name evidence="1" type="ORF">ACFQ5G_12675</name>
</gene>
<keyword evidence="2" id="KW-1185">Reference proteome</keyword>
<sequence>MATPTIAPGQVKTGPGIIYYKYGLTTMPAPTAAGSKVVYDFVTNTWVQVGATDAGLTYNESTSVEAIRVAESQYPIRRVTTEKEGTVSFSLAHISDLNWKLAMNGGTIVVSGSGATKLSAYVPPLMGAEVRVALAFHSLDEEELIVWPQCFNGGSVETARAALETKALLPVEFGVELPDASVLTTPYKRWTAGSLAQGT</sequence>
<evidence type="ECO:0008006" key="3">
    <source>
        <dbReference type="Google" id="ProtNLM"/>
    </source>
</evidence>
<organism evidence="1 2">
    <name type="scientific">Actinoplanes sichuanensis</name>
    <dbReference type="NCBI Taxonomy" id="512349"/>
    <lineage>
        <taxon>Bacteria</taxon>
        <taxon>Bacillati</taxon>
        <taxon>Actinomycetota</taxon>
        <taxon>Actinomycetes</taxon>
        <taxon>Micromonosporales</taxon>
        <taxon>Micromonosporaceae</taxon>
        <taxon>Actinoplanes</taxon>
    </lineage>
</organism>